<dbReference type="Gene3D" id="1.10.3720.10">
    <property type="entry name" value="MetI-like"/>
    <property type="match status" value="1"/>
</dbReference>
<dbReference type="PANTHER" id="PTHR30614:SF10">
    <property type="entry name" value="ARGININE ABC TRANSPORTER PERMEASE PROTEIN ARTM"/>
    <property type="match status" value="1"/>
</dbReference>
<feature type="domain" description="ABC transmembrane type-1" evidence="11">
    <location>
        <begin position="19"/>
        <end position="216"/>
    </location>
</feature>
<dbReference type="AlphaFoldDB" id="B9BP55"/>
<accession>B9BP55</accession>
<dbReference type="InterPro" id="IPR010065">
    <property type="entry name" value="AA_ABC_transptr_permease_3TM"/>
</dbReference>
<keyword evidence="8 9" id="KW-0472">Membrane</keyword>
<evidence type="ECO:0000256" key="4">
    <source>
        <dbReference type="ARBA" id="ARBA00022475"/>
    </source>
</evidence>
<dbReference type="GO" id="GO:0043190">
    <property type="term" value="C:ATP-binding cassette (ABC) transporter complex"/>
    <property type="evidence" value="ECO:0007669"/>
    <property type="project" value="InterPro"/>
</dbReference>
<name>B9BP55_9BURK</name>
<dbReference type="SUPFAM" id="SSF161098">
    <property type="entry name" value="MetI-like"/>
    <property type="match status" value="1"/>
</dbReference>
<evidence type="ECO:0000256" key="8">
    <source>
        <dbReference type="ARBA" id="ARBA00023136"/>
    </source>
</evidence>
<comment type="caution">
    <text evidence="12">The sequence shown here is derived from an EMBL/GenBank/DDBJ whole genome shotgun (WGS) entry which is preliminary data.</text>
</comment>
<comment type="similarity">
    <text evidence="2">Belongs to the binding-protein-dependent transport system permease family. HisMQ subfamily.</text>
</comment>
<dbReference type="InterPro" id="IPR035906">
    <property type="entry name" value="MetI-like_sf"/>
</dbReference>
<evidence type="ECO:0000256" key="7">
    <source>
        <dbReference type="ARBA" id="ARBA00022989"/>
    </source>
</evidence>
<evidence type="ECO:0000256" key="5">
    <source>
        <dbReference type="ARBA" id="ARBA00022519"/>
    </source>
</evidence>
<organism evidence="12 13">
    <name type="scientific">Burkholderia multivorans CGD2</name>
    <dbReference type="NCBI Taxonomy" id="513052"/>
    <lineage>
        <taxon>Bacteria</taxon>
        <taxon>Pseudomonadati</taxon>
        <taxon>Pseudomonadota</taxon>
        <taxon>Betaproteobacteria</taxon>
        <taxon>Burkholderiales</taxon>
        <taxon>Burkholderiaceae</taxon>
        <taxon>Burkholderia</taxon>
        <taxon>Burkholderia cepacia complex</taxon>
    </lineage>
</organism>
<feature type="transmembrane region" description="Helical" evidence="9">
    <location>
        <begin position="197"/>
        <end position="217"/>
    </location>
</feature>
<dbReference type="InterPro" id="IPR043429">
    <property type="entry name" value="ArtM/GltK/GlnP/TcyL/YhdX-like"/>
</dbReference>
<dbReference type="Proteomes" id="UP000004535">
    <property type="component" value="Unassembled WGS sequence"/>
</dbReference>
<keyword evidence="4" id="KW-1003">Cell membrane</keyword>
<gene>
    <name evidence="12" type="ORF">BURMUCGD2_6476</name>
</gene>
<reference evidence="12 13" key="1">
    <citation type="journal article" date="2012" name="J. Bacteriol.">
        <title>Draft Genome Sequence Determination for Cystic Fibrosis and Chronic Granulomatous Disease Burkholderia multivorans Isolates.</title>
        <authorList>
            <person name="Varga J.J."/>
            <person name="Losada L."/>
            <person name="Zelazny A.M."/>
            <person name="Brinkac L."/>
            <person name="Harkins D."/>
            <person name="Radune D."/>
            <person name="Hostetler J."/>
            <person name="Sampaio E.P."/>
            <person name="Ronning C.M."/>
            <person name="Nierman W.C."/>
            <person name="Greenberg D.E."/>
            <person name="Holland S.M."/>
            <person name="Goldberg J.B."/>
        </authorList>
    </citation>
    <scope>NUCLEOTIDE SEQUENCE [LARGE SCALE GENOMIC DNA]</scope>
    <source>
        <strain evidence="12 13">CGD2</strain>
    </source>
</reference>
<dbReference type="PROSITE" id="PS50928">
    <property type="entry name" value="ABC_TM1"/>
    <property type="match status" value="1"/>
</dbReference>
<keyword evidence="3 9" id="KW-0813">Transport</keyword>
<dbReference type="PANTHER" id="PTHR30614">
    <property type="entry name" value="MEMBRANE COMPONENT OF AMINO ACID ABC TRANSPORTER"/>
    <property type="match status" value="1"/>
</dbReference>
<feature type="transmembrane region" description="Helical" evidence="9">
    <location>
        <begin position="57"/>
        <end position="77"/>
    </location>
</feature>
<evidence type="ECO:0000256" key="10">
    <source>
        <dbReference type="SAM" id="MobiDB-lite"/>
    </source>
</evidence>
<evidence type="ECO:0000256" key="9">
    <source>
        <dbReference type="RuleBase" id="RU363032"/>
    </source>
</evidence>
<comment type="subcellular location">
    <subcellularLocation>
        <location evidence="1">Cell inner membrane</location>
        <topology evidence="1">Multi-pass membrane protein</topology>
    </subcellularLocation>
    <subcellularLocation>
        <location evidence="9">Cell membrane</location>
        <topology evidence="9">Multi-pass membrane protein</topology>
    </subcellularLocation>
</comment>
<dbReference type="Pfam" id="PF00528">
    <property type="entry name" value="BPD_transp_1"/>
    <property type="match status" value="1"/>
</dbReference>
<dbReference type="GO" id="GO:0022857">
    <property type="term" value="F:transmembrane transporter activity"/>
    <property type="evidence" value="ECO:0007669"/>
    <property type="project" value="InterPro"/>
</dbReference>
<evidence type="ECO:0000313" key="12">
    <source>
        <dbReference type="EMBL" id="EEE07373.1"/>
    </source>
</evidence>
<evidence type="ECO:0000259" key="11">
    <source>
        <dbReference type="PROSITE" id="PS50928"/>
    </source>
</evidence>
<keyword evidence="6 9" id="KW-0812">Transmembrane</keyword>
<evidence type="ECO:0000256" key="3">
    <source>
        <dbReference type="ARBA" id="ARBA00022448"/>
    </source>
</evidence>
<dbReference type="InterPro" id="IPR000515">
    <property type="entry name" value="MetI-like"/>
</dbReference>
<keyword evidence="7 9" id="KW-1133">Transmembrane helix</keyword>
<feature type="region of interest" description="Disordered" evidence="10">
    <location>
        <begin position="230"/>
        <end position="257"/>
    </location>
</feature>
<keyword evidence="5" id="KW-0997">Cell inner membrane</keyword>
<proteinExistence type="inferred from homology"/>
<evidence type="ECO:0000313" key="13">
    <source>
        <dbReference type="Proteomes" id="UP000004535"/>
    </source>
</evidence>
<evidence type="ECO:0000256" key="1">
    <source>
        <dbReference type="ARBA" id="ARBA00004429"/>
    </source>
</evidence>
<dbReference type="GO" id="GO:0006865">
    <property type="term" value="P:amino acid transport"/>
    <property type="evidence" value="ECO:0007669"/>
    <property type="project" value="TreeGrafter"/>
</dbReference>
<sequence length="257" mass="27992">MSIDFGFLLDTLRQLLAAVPTTLGLFFASLVLGGLLSLVIVTMRVSPHWLPNRFARAYILVFRGSPLLIQMFLVYYGLGQFGVIRESFMWPLLREPYVCAVLSLALCTAGYTAEILRGGLMAVPVGQIEAGYSIGLSGFALLRRVIGPIALRQCLPAYSTEAVLLVKSTALASLVTVWEVTGVAQQIIQQTYRTTEVFVCAAVIYLGLNFIVVRLLGALEWRLSAHLRAPKPSSAPASPAMPGASPPERAIPSWRIR</sequence>
<feature type="transmembrane region" description="Helical" evidence="9">
    <location>
        <begin position="23"/>
        <end position="45"/>
    </location>
</feature>
<evidence type="ECO:0000256" key="6">
    <source>
        <dbReference type="ARBA" id="ARBA00022692"/>
    </source>
</evidence>
<protein>
    <submittedName>
        <fullName evidence="12">Octopine transport system permease protein OccM</fullName>
    </submittedName>
</protein>
<dbReference type="CDD" id="cd06261">
    <property type="entry name" value="TM_PBP2"/>
    <property type="match status" value="1"/>
</dbReference>
<feature type="compositionally biased region" description="Low complexity" evidence="10">
    <location>
        <begin position="230"/>
        <end position="247"/>
    </location>
</feature>
<dbReference type="EMBL" id="ACFC01000004">
    <property type="protein sequence ID" value="EEE07373.1"/>
    <property type="molecule type" value="Genomic_DNA"/>
</dbReference>
<dbReference type="NCBIfam" id="TIGR01726">
    <property type="entry name" value="HEQRo_perm_3TM"/>
    <property type="match status" value="1"/>
</dbReference>
<evidence type="ECO:0000256" key="2">
    <source>
        <dbReference type="ARBA" id="ARBA00010072"/>
    </source>
</evidence>
<dbReference type="RefSeq" id="WP_006405305.1">
    <property type="nucleotide sequence ID" value="NZ_ACFC01000004.1"/>
</dbReference>